<reference evidence="4 5" key="1">
    <citation type="journal article" date="2018" name="Sci. Rep.">
        <title>Characterisation of pathogen-specific regions and novel effector candidates in Fusarium oxysporum f. sp. cepae.</title>
        <authorList>
            <person name="Armitage A.D."/>
            <person name="Taylor A."/>
            <person name="Sobczyk M.K."/>
            <person name="Baxter L."/>
            <person name="Greenfield B.P."/>
            <person name="Bates H.J."/>
            <person name="Wilson F."/>
            <person name="Jackson A.C."/>
            <person name="Ott S."/>
            <person name="Harrison R.J."/>
            <person name="Clarkson J.P."/>
        </authorList>
    </citation>
    <scope>NUCLEOTIDE SEQUENCE [LARGE SCALE GENOMIC DNA]</scope>
    <source>
        <strain evidence="4 5">Fp_A8</strain>
    </source>
</reference>
<dbReference type="InterPro" id="IPR036770">
    <property type="entry name" value="Ankyrin_rpt-contain_sf"/>
</dbReference>
<dbReference type="PROSITE" id="PS50088">
    <property type="entry name" value="ANK_REPEAT"/>
    <property type="match status" value="3"/>
</dbReference>
<sequence length="495" mass="54359">MFDQAVLVVLALGYLGDRKRGKIQVPKELSPCHLAALFGLIDLAKSQMERPNLDAIDDCGSADLVWAMECLTFEFSFDVEIDMHCRCSALYPDIDLDRRHVVKALIASGANPHMLGYEGNTPLHLAAISGDEDIIKMLLDRGADISTSNEYGHIPLVLAVRYRRETAYMKLLELGTVDMCGENHRTALIEAASVGDLTLVKTLVQRGATVDFLDETGQTALMEASRGRNPQIVKLLLEKKSDVNLKDHNCDTAIIKACIGGDPSVIELLLEANAQLEFTNAARETVLSNVGRSCGEGIIKRLLRHSTDPATRDRHSGYVLASASKNGRLDIVSSILEDAAFKPALEHLNLALSNSCSAGNEKVVKLLIDHGASPNTNLELMEWPETLLTRAIREGDDAIVLLLLDAGINCENENKAEIGPIHAAASTGTKLMVQSLIDKGFSVNHRASIGRMPLDFAMRREDKDTSIADFLRERGAITEVERLVRFMRNRRKKVD</sequence>
<dbReference type="InterPro" id="IPR051631">
    <property type="entry name" value="Ankyrin-KH/SAM_domain"/>
</dbReference>
<evidence type="ECO:0000256" key="2">
    <source>
        <dbReference type="ARBA" id="ARBA00023043"/>
    </source>
</evidence>
<keyword evidence="2 3" id="KW-0040">ANK repeat</keyword>
<dbReference type="PANTHER" id="PTHR23206:SF8">
    <property type="entry name" value="ANKYRIN REPEAT AND KH DOMAIN-CONTAINING 1"/>
    <property type="match status" value="1"/>
</dbReference>
<name>A0A420SSK3_GIBIN</name>
<dbReference type="SUPFAM" id="SSF48403">
    <property type="entry name" value="Ankyrin repeat"/>
    <property type="match status" value="2"/>
</dbReference>
<accession>A0A420SSK3</accession>
<evidence type="ECO:0000256" key="3">
    <source>
        <dbReference type="PROSITE-ProRule" id="PRU00023"/>
    </source>
</evidence>
<dbReference type="SMART" id="SM00248">
    <property type="entry name" value="ANK"/>
    <property type="match status" value="9"/>
</dbReference>
<feature type="repeat" description="ANK" evidence="3">
    <location>
        <begin position="216"/>
        <end position="248"/>
    </location>
</feature>
<evidence type="ECO:0000256" key="1">
    <source>
        <dbReference type="ARBA" id="ARBA00022737"/>
    </source>
</evidence>
<dbReference type="AlphaFoldDB" id="A0A420SSK3"/>
<dbReference type="PANTHER" id="PTHR23206">
    <property type="entry name" value="MASK PROTEIN"/>
    <property type="match status" value="1"/>
</dbReference>
<evidence type="ECO:0000313" key="5">
    <source>
        <dbReference type="Proteomes" id="UP000283569"/>
    </source>
</evidence>
<organism evidence="4 5">
    <name type="scientific">Gibberella intermedia</name>
    <name type="common">Bulb rot disease fungus</name>
    <name type="synonym">Fusarium proliferatum</name>
    <dbReference type="NCBI Taxonomy" id="948311"/>
    <lineage>
        <taxon>Eukaryota</taxon>
        <taxon>Fungi</taxon>
        <taxon>Dikarya</taxon>
        <taxon>Ascomycota</taxon>
        <taxon>Pezizomycotina</taxon>
        <taxon>Sordariomycetes</taxon>
        <taxon>Hypocreomycetidae</taxon>
        <taxon>Hypocreales</taxon>
        <taxon>Nectriaceae</taxon>
        <taxon>Fusarium</taxon>
        <taxon>Fusarium fujikuroi species complex</taxon>
    </lineage>
</organism>
<dbReference type="Gene3D" id="1.25.40.20">
    <property type="entry name" value="Ankyrin repeat-containing domain"/>
    <property type="match status" value="3"/>
</dbReference>
<dbReference type="PROSITE" id="PS50297">
    <property type="entry name" value="ANK_REP_REGION"/>
    <property type="match status" value="3"/>
</dbReference>
<comment type="caution">
    <text evidence="4">The sequence shown here is derived from an EMBL/GenBank/DDBJ whole genome shotgun (WGS) entry which is preliminary data.</text>
</comment>
<dbReference type="Proteomes" id="UP000283569">
    <property type="component" value="Unassembled WGS sequence"/>
</dbReference>
<protein>
    <submittedName>
        <fullName evidence="4">Uncharacterized protein</fullName>
    </submittedName>
</protein>
<keyword evidence="1" id="KW-0677">Repeat</keyword>
<dbReference type="InterPro" id="IPR002110">
    <property type="entry name" value="Ankyrin_rpt"/>
</dbReference>
<evidence type="ECO:0000313" key="4">
    <source>
        <dbReference type="EMBL" id="RKL32212.1"/>
    </source>
</evidence>
<dbReference type="EMBL" id="MRDB01000045">
    <property type="protein sequence ID" value="RKL32212.1"/>
    <property type="molecule type" value="Genomic_DNA"/>
</dbReference>
<dbReference type="Pfam" id="PF12796">
    <property type="entry name" value="Ank_2"/>
    <property type="match status" value="3"/>
</dbReference>
<feature type="repeat" description="ANK" evidence="3">
    <location>
        <begin position="183"/>
        <end position="215"/>
    </location>
</feature>
<dbReference type="PRINTS" id="PR01415">
    <property type="entry name" value="ANKYRIN"/>
</dbReference>
<gene>
    <name evidence="4" type="ORF">BFJ72_g10792</name>
</gene>
<proteinExistence type="predicted"/>
<feature type="repeat" description="ANK" evidence="3">
    <location>
        <begin position="118"/>
        <end position="150"/>
    </location>
</feature>